<feature type="compositionally biased region" description="Basic and acidic residues" evidence="1">
    <location>
        <begin position="270"/>
        <end position="282"/>
    </location>
</feature>
<dbReference type="RefSeq" id="WP_135073451.1">
    <property type="nucleotide sequence ID" value="NZ_CP038267.1"/>
</dbReference>
<dbReference type="InterPro" id="IPR008492">
    <property type="entry name" value="Rv2714-like"/>
</dbReference>
<dbReference type="EMBL" id="CP038267">
    <property type="protein sequence ID" value="QBR91142.1"/>
    <property type="molecule type" value="Genomic_DNA"/>
</dbReference>
<proteinExistence type="predicted"/>
<protein>
    <submittedName>
        <fullName evidence="2">PAC2 family protein</fullName>
    </submittedName>
</protein>
<gene>
    <name evidence="2" type="ORF">EXE57_01805</name>
</gene>
<dbReference type="Proteomes" id="UP000294894">
    <property type="component" value="Chromosome"/>
</dbReference>
<feature type="region of interest" description="Disordered" evidence="1">
    <location>
        <begin position="270"/>
        <end position="290"/>
    </location>
</feature>
<reference evidence="2 3" key="1">
    <citation type="submission" date="2019-03" db="EMBL/GenBank/DDBJ databases">
        <title>Three New Species of Nocardioides, Nocardioides euryhalodurans sp. nov., Nocardioides seonyuensis sp. nov. and Nocardioides eburneoflavus sp. nov., Iolated from Soil.</title>
        <authorList>
            <person name="Roh S.G."/>
            <person name="Lee C."/>
            <person name="Kim M.-K."/>
            <person name="Kim S.B."/>
        </authorList>
    </citation>
    <scope>NUCLEOTIDE SEQUENCE [LARGE SCALE GENOMIC DNA]</scope>
    <source>
        <strain evidence="2 3">MMS17-SY117</strain>
    </source>
</reference>
<dbReference type="PIRSF" id="PIRSF028754">
    <property type="entry name" value="UCP028754"/>
    <property type="match status" value="1"/>
</dbReference>
<dbReference type="Pfam" id="PF09754">
    <property type="entry name" value="PAC2"/>
    <property type="match status" value="1"/>
</dbReference>
<name>A0A4V1BDH5_9ACTN</name>
<dbReference type="InterPro" id="IPR038389">
    <property type="entry name" value="PSMG2_sf"/>
</dbReference>
<evidence type="ECO:0000313" key="2">
    <source>
        <dbReference type="EMBL" id="QBR91142.1"/>
    </source>
</evidence>
<organism evidence="2 3">
    <name type="scientific">Nocardioides euryhalodurans</name>
    <dbReference type="NCBI Taxonomy" id="2518370"/>
    <lineage>
        <taxon>Bacteria</taxon>
        <taxon>Bacillati</taxon>
        <taxon>Actinomycetota</taxon>
        <taxon>Actinomycetes</taxon>
        <taxon>Propionibacteriales</taxon>
        <taxon>Nocardioidaceae</taxon>
        <taxon>Nocardioides</taxon>
    </lineage>
</organism>
<dbReference type="InterPro" id="IPR019151">
    <property type="entry name" value="Proteasome_assmbl_chaperone_2"/>
</dbReference>
<dbReference type="OrthoDB" id="150941at2"/>
<dbReference type="AlphaFoldDB" id="A0A4V1BDH5"/>
<sequence>MIELEDVPDLVDPVVIAAFAGWNDAADASSAVVDHLMQVWDARIIGSVDPEDYYDFQVNRPTIGTDPSGHRRLVWMTTQIAVASPPDLGRDVILIRGIEPNLRWRQFCAELLAACDDLGGELVVTLGALLADTPHTRPVPVTGTATEPDLVDRLKLEQSTYEGPTGIVGVFQDACVRLDIPAVSYWAAVPHYVPQPPCPKATLALVGQLEDLLQTSIPLDELPDDARAWERGVDELAEEDEDVADYVRALEETRDTTDLPEASGEAIAREFERYLKRNRPDEGPGQGPQV</sequence>
<dbReference type="SUPFAM" id="SSF159659">
    <property type="entry name" value="Cgl1923-like"/>
    <property type="match status" value="1"/>
</dbReference>
<dbReference type="Gene3D" id="3.40.50.10900">
    <property type="entry name" value="PAC-like subunit"/>
    <property type="match status" value="1"/>
</dbReference>
<accession>A0A4V1BDH5</accession>
<evidence type="ECO:0000313" key="3">
    <source>
        <dbReference type="Proteomes" id="UP000294894"/>
    </source>
</evidence>
<dbReference type="KEGG" id="noy:EXE57_01805"/>
<evidence type="ECO:0000256" key="1">
    <source>
        <dbReference type="SAM" id="MobiDB-lite"/>
    </source>
</evidence>
<keyword evidence="3" id="KW-1185">Reference proteome</keyword>